<dbReference type="InterPro" id="IPR017946">
    <property type="entry name" value="PLC-like_Pdiesterase_TIM-brl"/>
</dbReference>
<dbReference type="Pfam" id="PF16387">
    <property type="entry name" value="DUF4996"/>
    <property type="match status" value="1"/>
</dbReference>
<name>A0ABS2EV13_9BACE</name>
<dbReference type="Pfam" id="PF03009">
    <property type="entry name" value="GDPD"/>
    <property type="match status" value="1"/>
</dbReference>
<dbReference type="RefSeq" id="WP_204475600.1">
    <property type="nucleotide sequence ID" value="NZ_JACJJW010000014.1"/>
</dbReference>
<proteinExistence type="predicted"/>
<feature type="domain" description="GP-PDE" evidence="2">
    <location>
        <begin position="38"/>
        <end position="297"/>
    </location>
</feature>
<dbReference type="PANTHER" id="PTHR46320:SF1">
    <property type="entry name" value="GLYCEROPHOSPHODIESTER PHOSPHODIESTERASE 1"/>
    <property type="match status" value="1"/>
</dbReference>
<dbReference type="InterPro" id="IPR032160">
    <property type="entry name" value="DUF4996"/>
</dbReference>
<organism evidence="3 4">
    <name type="scientific">Bacteroides mediterraneensis</name>
    <dbReference type="NCBI Taxonomy" id="1841856"/>
    <lineage>
        <taxon>Bacteria</taxon>
        <taxon>Pseudomonadati</taxon>
        <taxon>Bacteroidota</taxon>
        <taxon>Bacteroidia</taxon>
        <taxon>Bacteroidales</taxon>
        <taxon>Bacteroidaceae</taxon>
        <taxon>Bacteroides</taxon>
    </lineage>
</organism>
<dbReference type="PANTHER" id="PTHR46320">
    <property type="entry name" value="GLYCEROPHOSPHODIESTER PHOSPHODIESTERASE 1"/>
    <property type="match status" value="1"/>
</dbReference>
<comment type="caution">
    <text evidence="3">The sequence shown here is derived from an EMBL/GenBank/DDBJ whole genome shotgun (WGS) entry which is preliminary data.</text>
</comment>
<feature type="signal peptide" evidence="1">
    <location>
        <begin position="1"/>
        <end position="19"/>
    </location>
</feature>
<dbReference type="PROSITE" id="PS51704">
    <property type="entry name" value="GP_PDE"/>
    <property type="match status" value="1"/>
</dbReference>
<feature type="chain" id="PRO_5045523816" evidence="1">
    <location>
        <begin position="20"/>
        <end position="297"/>
    </location>
</feature>
<dbReference type="CDD" id="cd08566">
    <property type="entry name" value="GDPD_AtGDE_like"/>
    <property type="match status" value="1"/>
</dbReference>
<accession>A0ABS2EV13</accession>
<keyword evidence="1" id="KW-0732">Signal</keyword>
<dbReference type="EMBL" id="JACJJW010000014">
    <property type="protein sequence ID" value="MBM6758413.1"/>
    <property type="molecule type" value="Genomic_DNA"/>
</dbReference>
<protein>
    <submittedName>
        <fullName evidence="3">Glycerophosphodiester phosphodiesterase family protein</fullName>
    </submittedName>
</protein>
<dbReference type="InterPro" id="IPR030395">
    <property type="entry name" value="GP_PDE_dom"/>
</dbReference>
<evidence type="ECO:0000259" key="2">
    <source>
        <dbReference type="PROSITE" id="PS51704"/>
    </source>
</evidence>
<reference evidence="3 4" key="1">
    <citation type="journal article" date="2021" name="Sci. Rep.">
        <title>The distribution of antibiotic resistance genes in chicken gut microbiota commensals.</title>
        <authorList>
            <person name="Juricova H."/>
            <person name="Matiasovicova J."/>
            <person name="Kubasova T."/>
            <person name="Cejkova D."/>
            <person name="Rychlik I."/>
        </authorList>
    </citation>
    <scope>NUCLEOTIDE SEQUENCE [LARGE SCALE GENOMIC DNA]</scope>
    <source>
        <strain evidence="3 4">An801</strain>
    </source>
</reference>
<keyword evidence="4" id="KW-1185">Reference proteome</keyword>
<dbReference type="PROSITE" id="PS50007">
    <property type="entry name" value="PIPLC_X_DOMAIN"/>
    <property type="match status" value="1"/>
</dbReference>
<sequence>MKKITVLLFLLCTVFVLSAQERTKTLVADMKSHETKKVLVVAHRGDWRNAPENSLQAYQNCIDMGVDMIEIDLQKTKDNQLVIMHDRTLDRTTDGKGKVSDYTLAELKKFHLKNGLGRVTFHPIPTLEEVLNLAKGKILINIDKGYDYFKDAYSLLVKTQTVDQVVVKSSYPHAKVKAENGEVLDKVTYMPVVDLNAPDAEQFIEEYKPMRPVAVECCFSEVTPEVLRLLQKVQDNGSKIWLNALWPSLNGGHDDDRAVELHQADESWGWLLERGASLIQTDRPACLLQYLKEEGRR</sequence>
<dbReference type="Proteomes" id="UP000703295">
    <property type="component" value="Unassembled WGS sequence"/>
</dbReference>
<dbReference type="SUPFAM" id="SSF51695">
    <property type="entry name" value="PLC-like phosphodiesterases"/>
    <property type="match status" value="1"/>
</dbReference>
<evidence type="ECO:0000313" key="3">
    <source>
        <dbReference type="EMBL" id="MBM6758413.1"/>
    </source>
</evidence>
<evidence type="ECO:0000313" key="4">
    <source>
        <dbReference type="Proteomes" id="UP000703295"/>
    </source>
</evidence>
<dbReference type="Gene3D" id="3.20.20.190">
    <property type="entry name" value="Phosphatidylinositol (PI) phosphodiesterase"/>
    <property type="match status" value="1"/>
</dbReference>
<gene>
    <name evidence="3" type="ORF">H6A31_06910</name>
</gene>
<evidence type="ECO:0000256" key="1">
    <source>
        <dbReference type="SAM" id="SignalP"/>
    </source>
</evidence>